<dbReference type="InterPro" id="IPR003615">
    <property type="entry name" value="HNH_nuc"/>
</dbReference>
<protein>
    <submittedName>
        <fullName evidence="2">HNHc domain containing protein</fullName>
    </submittedName>
</protein>
<dbReference type="CDD" id="cd00085">
    <property type="entry name" value="HNHc"/>
    <property type="match status" value="1"/>
</dbReference>
<evidence type="ECO:0000259" key="1">
    <source>
        <dbReference type="SMART" id="SM00507"/>
    </source>
</evidence>
<dbReference type="GO" id="GO:0004519">
    <property type="term" value="F:endonuclease activity"/>
    <property type="evidence" value="ECO:0007669"/>
    <property type="project" value="InterPro"/>
</dbReference>
<dbReference type="InterPro" id="IPR002711">
    <property type="entry name" value="HNH"/>
</dbReference>
<dbReference type="GO" id="GO:0008270">
    <property type="term" value="F:zinc ion binding"/>
    <property type="evidence" value="ECO:0007669"/>
    <property type="project" value="InterPro"/>
</dbReference>
<dbReference type="PANTHER" id="PTHR33877">
    <property type="entry name" value="SLL1193 PROTEIN"/>
    <property type="match status" value="1"/>
</dbReference>
<dbReference type="Gene3D" id="1.10.30.50">
    <property type="match status" value="1"/>
</dbReference>
<proteinExistence type="predicted"/>
<dbReference type="GO" id="GO:0003676">
    <property type="term" value="F:nucleic acid binding"/>
    <property type="evidence" value="ECO:0007669"/>
    <property type="project" value="InterPro"/>
</dbReference>
<dbReference type="SMART" id="SM00507">
    <property type="entry name" value="HNHc"/>
    <property type="match status" value="1"/>
</dbReference>
<sequence>MSTKHKVLGTKKWKNKRLSILQRDGYECYVCGGQAEQVDHLIPRVAGGDVFDDDNLMAICARCNRSKGSRFFSRGATPPVFPDLSLPEMATSVPESPFEKP</sequence>
<accession>A0A6J5QN75</accession>
<evidence type="ECO:0000313" key="2">
    <source>
        <dbReference type="EMBL" id="CAB4186109.1"/>
    </source>
</evidence>
<name>A0A6J5QN75_9CAUD</name>
<organism evidence="2">
    <name type="scientific">uncultured Caudovirales phage</name>
    <dbReference type="NCBI Taxonomy" id="2100421"/>
    <lineage>
        <taxon>Viruses</taxon>
        <taxon>Duplodnaviria</taxon>
        <taxon>Heunggongvirae</taxon>
        <taxon>Uroviricota</taxon>
        <taxon>Caudoviricetes</taxon>
        <taxon>Peduoviridae</taxon>
        <taxon>Maltschvirus</taxon>
        <taxon>Maltschvirus maltsch</taxon>
    </lineage>
</organism>
<reference evidence="2" key="1">
    <citation type="submission" date="2020-05" db="EMBL/GenBank/DDBJ databases">
        <authorList>
            <person name="Chiriac C."/>
            <person name="Salcher M."/>
            <person name="Ghai R."/>
            <person name="Kavagutti S V."/>
        </authorList>
    </citation>
    <scope>NUCLEOTIDE SEQUENCE</scope>
</reference>
<dbReference type="Pfam" id="PF01844">
    <property type="entry name" value="HNH"/>
    <property type="match status" value="1"/>
</dbReference>
<dbReference type="PANTHER" id="PTHR33877:SF2">
    <property type="entry name" value="OS07G0170200 PROTEIN"/>
    <property type="match status" value="1"/>
</dbReference>
<dbReference type="EMBL" id="LR797089">
    <property type="protein sequence ID" value="CAB4186109.1"/>
    <property type="molecule type" value="Genomic_DNA"/>
</dbReference>
<dbReference type="InterPro" id="IPR052892">
    <property type="entry name" value="NA-targeting_endonuclease"/>
</dbReference>
<feature type="domain" description="HNH nuclease" evidence="1">
    <location>
        <begin position="15"/>
        <end position="65"/>
    </location>
</feature>
<gene>
    <name evidence="2" type="ORF">UFOVP1142_17</name>
</gene>